<evidence type="ECO:0000256" key="6">
    <source>
        <dbReference type="ARBA" id="ARBA00030388"/>
    </source>
</evidence>
<dbReference type="AlphaFoldDB" id="A0AAP2AJA4"/>
<dbReference type="RefSeq" id="WP_202666618.1">
    <property type="nucleotide sequence ID" value="NZ_JAENMR010000025.1"/>
</dbReference>
<dbReference type="PANTHER" id="PTHR38039">
    <property type="entry name" value="TOXIN YOEB"/>
    <property type="match status" value="1"/>
</dbReference>
<dbReference type="Proteomes" id="UP000653275">
    <property type="component" value="Unassembled WGS sequence"/>
</dbReference>
<keyword evidence="2" id="KW-1277">Toxin-antitoxin system</keyword>
<evidence type="ECO:0000313" key="7">
    <source>
        <dbReference type="EMBL" id="MBL5937236.1"/>
    </source>
</evidence>
<dbReference type="GO" id="GO:0016787">
    <property type="term" value="F:hydrolase activity"/>
    <property type="evidence" value="ECO:0007669"/>
    <property type="project" value="UniProtKB-KW"/>
</dbReference>
<sequence>MKVHRSPQARADLAYWEENDPKIKARIDAIIESIKADYFKGLGKPEPLKYQRPLWSRRITKEHRFVYFVKDDELFIVACRFHYTTI</sequence>
<evidence type="ECO:0000256" key="2">
    <source>
        <dbReference type="ARBA" id="ARBA00022649"/>
    </source>
</evidence>
<dbReference type="InterPro" id="IPR009614">
    <property type="entry name" value="YoeB_toxin"/>
</dbReference>
<gene>
    <name evidence="7" type="ORF">I7V27_22735</name>
</gene>
<organism evidence="7 8">
    <name type="scientific">Lelliottia amnigena</name>
    <name type="common">Enterobacter amnigenus</name>
    <dbReference type="NCBI Taxonomy" id="61646"/>
    <lineage>
        <taxon>Bacteria</taxon>
        <taxon>Pseudomonadati</taxon>
        <taxon>Pseudomonadota</taxon>
        <taxon>Gammaproteobacteria</taxon>
        <taxon>Enterobacterales</taxon>
        <taxon>Enterobacteriaceae</taxon>
        <taxon>Lelliottia</taxon>
    </lineage>
</organism>
<dbReference type="PANTHER" id="PTHR38039:SF1">
    <property type="entry name" value="TOXIN YOEB"/>
    <property type="match status" value="1"/>
</dbReference>
<dbReference type="Gene3D" id="3.30.2310.20">
    <property type="entry name" value="RelE-like"/>
    <property type="match status" value="1"/>
</dbReference>
<evidence type="ECO:0000256" key="5">
    <source>
        <dbReference type="ARBA" id="ARBA00022801"/>
    </source>
</evidence>
<comment type="caution">
    <text evidence="7">The sequence shown here is derived from an EMBL/GenBank/DDBJ whole genome shotgun (WGS) entry which is preliminary data.</text>
</comment>
<keyword evidence="4" id="KW-0255">Endonuclease</keyword>
<evidence type="ECO:0000256" key="4">
    <source>
        <dbReference type="ARBA" id="ARBA00022759"/>
    </source>
</evidence>
<dbReference type="NCBIfam" id="TIGR02116">
    <property type="entry name" value="toxin_Txe_YoeB"/>
    <property type="match status" value="1"/>
</dbReference>
<keyword evidence="3" id="KW-0540">Nuclease</keyword>
<protein>
    <recommendedName>
        <fullName evidence="6">Putative mRNA interferase YoeB</fullName>
    </recommendedName>
</protein>
<evidence type="ECO:0000313" key="8">
    <source>
        <dbReference type="Proteomes" id="UP000653275"/>
    </source>
</evidence>
<dbReference type="EMBL" id="JAENMS010000026">
    <property type="protein sequence ID" value="MBL5937236.1"/>
    <property type="molecule type" value="Genomic_DNA"/>
</dbReference>
<accession>A0AAP2AJA4</accession>
<proteinExistence type="inferred from homology"/>
<evidence type="ECO:0000256" key="3">
    <source>
        <dbReference type="ARBA" id="ARBA00022722"/>
    </source>
</evidence>
<comment type="similarity">
    <text evidence="1">Belongs to the YoeB family.</text>
</comment>
<reference evidence="7" key="1">
    <citation type="submission" date="2020-12" db="EMBL/GenBank/DDBJ databases">
        <title>Draft genome sequence of Enterobacter spp., Lelliottia spp. and Serratia spp. isolated from drinking water reservoirs and lakes.</title>
        <authorList>
            <person name="Reitter C."/>
            <person name="Neuhaus K."/>
            <person name="Huegler M."/>
        </authorList>
    </citation>
    <scope>NUCLEOTIDE SEQUENCE</scope>
    <source>
        <strain evidence="7">TZW15</strain>
    </source>
</reference>
<dbReference type="SUPFAM" id="SSF143011">
    <property type="entry name" value="RelE-like"/>
    <property type="match status" value="1"/>
</dbReference>
<dbReference type="GO" id="GO:0045892">
    <property type="term" value="P:negative regulation of DNA-templated transcription"/>
    <property type="evidence" value="ECO:0007669"/>
    <property type="project" value="TreeGrafter"/>
</dbReference>
<dbReference type="GO" id="GO:0004519">
    <property type="term" value="F:endonuclease activity"/>
    <property type="evidence" value="ECO:0007669"/>
    <property type="project" value="UniProtKB-KW"/>
</dbReference>
<dbReference type="InterPro" id="IPR035093">
    <property type="entry name" value="RelE/ParE_toxin_dom_sf"/>
</dbReference>
<keyword evidence="5" id="KW-0378">Hydrolase</keyword>
<dbReference type="GO" id="GO:0006401">
    <property type="term" value="P:RNA catabolic process"/>
    <property type="evidence" value="ECO:0007669"/>
    <property type="project" value="InterPro"/>
</dbReference>
<name>A0AAP2AJA4_LELAM</name>
<dbReference type="Pfam" id="PF06769">
    <property type="entry name" value="YoeB_toxin"/>
    <property type="match status" value="1"/>
</dbReference>
<evidence type="ECO:0000256" key="1">
    <source>
        <dbReference type="ARBA" id="ARBA00008172"/>
    </source>
</evidence>